<protein>
    <submittedName>
        <fullName evidence="2">Uncharacterized protein</fullName>
    </submittedName>
</protein>
<keyword evidence="1" id="KW-0175">Coiled coil</keyword>
<evidence type="ECO:0000313" key="3">
    <source>
        <dbReference type="Proteomes" id="UP000233425"/>
    </source>
</evidence>
<evidence type="ECO:0000256" key="1">
    <source>
        <dbReference type="SAM" id="Coils"/>
    </source>
</evidence>
<comment type="caution">
    <text evidence="2">The sequence shown here is derived from an EMBL/GenBank/DDBJ whole genome shotgun (WGS) entry which is preliminary data.</text>
</comment>
<dbReference type="AlphaFoldDB" id="A0A2N0UMT3"/>
<organism evidence="2 3">
    <name type="scientific">Ruminococcus bromii</name>
    <dbReference type="NCBI Taxonomy" id="40518"/>
    <lineage>
        <taxon>Bacteria</taxon>
        <taxon>Bacillati</taxon>
        <taxon>Bacillota</taxon>
        <taxon>Clostridia</taxon>
        <taxon>Eubacteriales</taxon>
        <taxon>Oscillospiraceae</taxon>
        <taxon>Ruminococcus</taxon>
    </lineage>
</organism>
<dbReference type="Proteomes" id="UP000233425">
    <property type="component" value="Unassembled WGS sequence"/>
</dbReference>
<reference evidence="2" key="1">
    <citation type="journal article" date="2018" name="Environ. Microbiol.">
        <title>Sporulation capability and amylosome conservation among diverse human colonic and rumen isolates of the keystone starch-degrader Ruminococcus bromii.</title>
        <authorList>
            <person name="Mukhopadhya I."/>
            <person name="Morais S."/>
            <person name="Laverde-Gomez J."/>
            <person name="Sheridan P.O."/>
            <person name="Walker A.W."/>
            <person name="Kelly W."/>
            <person name="Klieve A.V."/>
            <person name="Ouwerkerk D."/>
            <person name="Duncan S.H."/>
            <person name="Louis P."/>
            <person name="Koropatkin N."/>
            <person name="Cockburn D."/>
            <person name="Kibler R."/>
            <person name="Cooper P.J."/>
            <person name="Sandoval C."/>
            <person name="Crost E."/>
            <person name="Juge N."/>
            <person name="Bayer E.A."/>
            <person name="Flint H.J."/>
        </authorList>
    </citation>
    <scope>NUCLEOTIDE SEQUENCE [LARGE SCALE GENOMIC DNA]</scope>
    <source>
        <strain evidence="2">ATCC 27255</strain>
    </source>
</reference>
<feature type="coiled-coil region" evidence="1">
    <location>
        <begin position="1"/>
        <end position="28"/>
    </location>
</feature>
<gene>
    <name evidence="2" type="ORF">RBATCC27255_01328</name>
</gene>
<name>A0A2N0UMT3_9FIRM</name>
<accession>A0A2N0UMT3</accession>
<proteinExistence type="predicted"/>
<keyword evidence="3" id="KW-1185">Reference proteome</keyword>
<sequence>MENMIKKIVDADNEAKAMEKDTLEEKEELSKSIEIETKKIYDDYMAKAEEVVKRNDIQEAKKAEQQWEEIQGKHNSVHIKLDSDFKLNCDKWVDEIVKRTVAQ</sequence>
<dbReference type="RefSeq" id="WP_101029311.1">
    <property type="nucleotide sequence ID" value="NZ_CABMMZ010000063.1"/>
</dbReference>
<dbReference type="EMBL" id="NNSR01000063">
    <property type="protein sequence ID" value="PKD28274.1"/>
    <property type="molecule type" value="Genomic_DNA"/>
</dbReference>
<evidence type="ECO:0000313" key="2">
    <source>
        <dbReference type="EMBL" id="PKD28274.1"/>
    </source>
</evidence>